<dbReference type="EC" id="1.14.13.148" evidence="8"/>
<dbReference type="InterPro" id="IPR036188">
    <property type="entry name" value="FAD/NAD-bd_sf"/>
</dbReference>
<dbReference type="PANTHER" id="PTHR23023">
    <property type="entry name" value="DIMETHYLANILINE MONOOXYGENASE"/>
    <property type="match status" value="1"/>
</dbReference>
<dbReference type="GO" id="GO:0050660">
    <property type="term" value="F:flavin adenine dinucleotide binding"/>
    <property type="evidence" value="ECO:0007669"/>
    <property type="project" value="InterPro"/>
</dbReference>
<dbReference type="GO" id="GO:0004499">
    <property type="term" value="F:N,N-dimethylaniline monooxygenase activity"/>
    <property type="evidence" value="ECO:0007669"/>
    <property type="project" value="InterPro"/>
</dbReference>
<dbReference type="Pfam" id="PF00743">
    <property type="entry name" value="FMO-like"/>
    <property type="match status" value="2"/>
</dbReference>
<dbReference type="EMBL" id="VSKM01000005">
    <property type="protein sequence ID" value="TYB76134.1"/>
    <property type="molecule type" value="Genomic_DNA"/>
</dbReference>
<dbReference type="Proteomes" id="UP000323324">
    <property type="component" value="Unassembled WGS sequence"/>
</dbReference>
<proteinExistence type="inferred from homology"/>
<dbReference type="SUPFAM" id="SSF51905">
    <property type="entry name" value="FAD/NAD(P)-binding domain"/>
    <property type="match status" value="2"/>
</dbReference>
<comment type="similarity">
    <text evidence="2">Belongs to the FMO family.</text>
</comment>
<dbReference type="InterPro" id="IPR020946">
    <property type="entry name" value="Flavin_mOase-like"/>
</dbReference>
<dbReference type="RefSeq" id="WP_148369554.1">
    <property type="nucleotide sequence ID" value="NZ_VSKM01000005.1"/>
</dbReference>
<dbReference type="FunFam" id="3.50.50.60:FF:000138">
    <property type="entry name" value="Flavin-containing monooxygenase"/>
    <property type="match status" value="1"/>
</dbReference>
<keyword evidence="6" id="KW-0560">Oxidoreductase</keyword>
<evidence type="ECO:0000256" key="8">
    <source>
        <dbReference type="ARBA" id="ARBA00034528"/>
    </source>
</evidence>
<name>A0A8H2LFN3_9FLAO</name>
<comment type="caution">
    <text evidence="10">The sequence shown here is derived from an EMBL/GenBank/DDBJ whole genome shotgun (WGS) entry which is preliminary data.</text>
</comment>
<sequence>MKNTRIGIIGAGPSGLAQLRAFEAAEKKGFDVPEIVCFEKQENWGGMWNYSWRTGVGKYGEPIHSSMYKYLWSNGPKECLEFSDYSFDEHFKKPISSYPPRPVLFDYIQGRINKSNAKDFIRFNTTARWVSFDEDTKKFTIILDDLKNDKTYSEEFDYLIIASGHFSTPNMPHFKGIENFPGNVMHAHDFRGADQFKDQNILLIGSSYSAEDIGIQCHKHGAESVTLSYRSSPIGVDWPEGVKEVPLLTHFDGETAHFKDGHSENFDAVILCTGYQHKFPFLPDELRLKTTNNLYPDNLYKGIFFNEVPQLIYLGMQDQYYTFNMFDTQAWLARDYMMNRFEIPNKEERRKDIDSWLEKNDKLKSSVDHVDFQTDYIQELINLSDYPDFDLNKVAAMFKEWLNDKSENILTYRDKTFKSVVTGTVAAEHHTEWMDELDDSKERYLIREAKEKELS</sequence>
<evidence type="ECO:0000256" key="2">
    <source>
        <dbReference type="ARBA" id="ARBA00009183"/>
    </source>
</evidence>
<dbReference type="AlphaFoldDB" id="A0A8H2LFN3"/>
<keyword evidence="5" id="KW-0521">NADP</keyword>
<dbReference type="InterPro" id="IPR050346">
    <property type="entry name" value="FMO-like"/>
</dbReference>
<keyword evidence="3" id="KW-0285">Flavoprotein</keyword>
<dbReference type="PIRSF" id="PIRSF000332">
    <property type="entry name" value="FMO"/>
    <property type="match status" value="1"/>
</dbReference>
<evidence type="ECO:0000256" key="6">
    <source>
        <dbReference type="ARBA" id="ARBA00023002"/>
    </source>
</evidence>
<evidence type="ECO:0000256" key="4">
    <source>
        <dbReference type="ARBA" id="ARBA00022827"/>
    </source>
</evidence>
<dbReference type="GO" id="GO:0034899">
    <property type="term" value="F:trimethylamine monooxygenase activity"/>
    <property type="evidence" value="ECO:0007669"/>
    <property type="project" value="UniProtKB-EC"/>
</dbReference>
<evidence type="ECO:0000256" key="1">
    <source>
        <dbReference type="ARBA" id="ARBA00001974"/>
    </source>
</evidence>
<evidence type="ECO:0000256" key="9">
    <source>
        <dbReference type="ARBA" id="ARBA00035159"/>
    </source>
</evidence>
<evidence type="ECO:0000313" key="11">
    <source>
        <dbReference type="Proteomes" id="UP000323324"/>
    </source>
</evidence>
<protein>
    <recommendedName>
        <fullName evidence="9">Trimethylamine monooxygenase</fullName>
        <ecNumber evidence="8">1.14.13.148</ecNumber>
    </recommendedName>
</protein>
<dbReference type="GO" id="GO:0050661">
    <property type="term" value="F:NADP binding"/>
    <property type="evidence" value="ECO:0007669"/>
    <property type="project" value="InterPro"/>
</dbReference>
<dbReference type="Gene3D" id="3.50.50.60">
    <property type="entry name" value="FAD/NAD(P)-binding domain"/>
    <property type="match status" value="2"/>
</dbReference>
<evidence type="ECO:0000256" key="5">
    <source>
        <dbReference type="ARBA" id="ARBA00022857"/>
    </source>
</evidence>
<reference evidence="10 11" key="1">
    <citation type="submission" date="2019-08" db="EMBL/GenBank/DDBJ databases">
        <title>Genomes of Antarctic Bizionia species.</title>
        <authorList>
            <person name="Bowman J.P."/>
        </authorList>
    </citation>
    <scope>NUCLEOTIDE SEQUENCE [LARGE SCALE GENOMIC DNA]</scope>
    <source>
        <strain evidence="10 11">HFD</strain>
    </source>
</reference>
<evidence type="ECO:0000256" key="7">
    <source>
        <dbReference type="ARBA" id="ARBA00023033"/>
    </source>
</evidence>
<gene>
    <name evidence="10" type="ORF">ES676_06685</name>
</gene>
<dbReference type="InterPro" id="IPR000960">
    <property type="entry name" value="Flavin_mOase"/>
</dbReference>
<keyword evidence="7" id="KW-0503">Monooxygenase</keyword>
<keyword evidence="4" id="KW-0274">FAD</keyword>
<keyword evidence="11" id="KW-1185">Reference proteome</keyword>
<comment type="cofactor">
    <cofactor evidence="1">
        <name>FAD</name>
        <dbReference type="ChEBI" id="CHEBI:57692"/>
    </cofactor>
</comment>
<evidence type="ECO:0000256" key="3">
    <source>
        <dbReference type="ARBA" id="ARBA00022630"/>
    </source>
</evidence>
<organism evidence="10 11">
    <name type="scientific">Bizionia saleffrena</name>
    <dbReference type="NCBI Taxonomy" id="291189"/>
    <lineage>
        <taxon>Bacteria</taxon>
        <taxon>Pseudomonadati</taxon>
        <taxon>Bacteroidota</taxon>
        <taxon>Flavobacteriia</taxon>
        <taxon>Flavobacteriales</taxon>
        <taxon>Flavobacteriaceae</taxon>
        <taxon>Bizionia</taxon>
    </lineage>
</organism>
<accession>A0A8H2LFN3</accession>
<evidence type="ECO:0000313" key="10">
    <source>
        <dbReference type="EMBL" id="TYB76134.1"/>
    </source>
</evidence>